<dbReference type="EMBL" id="FUYV01000071">
    <property type="protein sequence ID" value="SKC24291.1"/>
    <property type="molecule type" value="Genomic_DNA"/>
</dbReference>
<keyword evidence="1" id="KW-0812">Transmembrane</keyword>
<feature type="transmembrane region" description="Helical" evidence="1">
    <location>
        <begin position="55"/>
        <end position="72"/>
    </location>
</feature>
<keyword evidence="1" id="KW-1133">Transmembrane helix</keyword>
<name>A0A1T5HUP7_9BACT</name>
<reference evidence="2 3" key="1">
    <citation type="submission" date="2017-02" db="EMBL/GenBank/DDBJ databases">
        <authorList>
            <person name="Peterson S.W."/>
        </authorList>
    </citation>
    <scope>NUCLEOTIDE SEQUENCE [LARGE SCALE GENOMIC DNA]</scope>
    <source>
        <strain evidence="2 3">DSM 24412</strain>
    </source>
</reference>
<feature type="transmembrane region" description="Helical" evidence="1">
    <location>
        <begin position="106"/>
        <end position="123"/>
    </location>
</feature>
<gene>
    <name evidence="2" type="ORF">SAMN03080601_03590</name>
</gene>
<proteinExistence type="predicted"/>
<organism evidence="2 3">
    <name type="scientific">Alkalitalea saponilacus</name>
    <dbReference type="NCBI Taxonomy" id="889453"/>
    <lineage>
        <taxon>Bacteria</taxon>
        <taxon>Pseudomonadati</taxon>
        <taxon>Bacteroidota</taxon>
        <taxon>Bacteroidia</taxon>
        <taxon>Marinilabiliales</taxon>
        <taxon>Marinilabiliaceae</taxon>
        <taxon>Alkalitalea</taxon>
    </lineage>
</organism>
<dbReference type="Proteomes" id="UP000191055">
    <property type="component" value="Unassembled WGS sequence"/>
</dbReference>
<keyword evidence="3" id="KW-1185">Reference proteome</keyword>
<sequence length="241" mass="28925">MNHPPLISFCNYRQGRSPQSPAFYTLNIGHKFTGGRYSHYENIYNKMNLKLGYKWIYVIITSQIFLLFLPVYIYDKNLLIILAAAALIQIWFIERLKKDISLTKSLGLRVIPIIFAILNLISYQNRKDNFFEDSLVKKAEATIIYKYSQGGGRTTKRYFLKYRFSVNSQVFEHVDEVKYWVWFYYKFHDKLLIDYVVDNPKISRINKSSLIEQPNKDEIMKQANEEYKRRRLEKKEKNRRK</sequence>
<dbReference type="AlphaFoldDB" id="A0A1T5HUP7"/>
<evidence type="ECO:0000256" key="1">
    <source>
        <dbReference type="SAM" id="Phobius"/>
    </source>
</evidence>
<feature type="transmembrane region" description="Helical" evidence="1">
    <location>
        <begin position="78"/>
        <end position="94"/>
    </location>
</feature>
<accession>A0A1T5HUP7</accession>
<protein>
    <submittedName>
        <fullName evidence="2">Uncharacterized protein</fullName>
    </submittedName>
</protein>
<keyword evidence="1" id="KW-0472">Membrane</keyword>
<evidence type="ECO:0000313" key="3">
    <source>
        <dbReference type="Proteomes" id="UP000191055"/>
    </source>
</evidence>
<evidence type="ECO:0000313" key="2">
    <source>
        <dbReference type="EMBL" id="SKC24291.1"/>
    </source>
</evidence>